<comment type="catalytic activity">
    <reaction evidence="9">
        <text>L-seryl-[protein] + ATP = O-phospho-L-seryl-[protein] + ADP + H(+)</text>
        <dbReference type="Rhea" id="RHEA:17989"/>
        <dbReference type="Rhea" id="RHEA-COMP:9863"/>
        <dbReference type="Rhea" id="RHEA-COMP:11604"/>
        <dbReference type="ChEBI" id="CHEBI:15378"/>
        <dbReference type="ChEBI" id="CHEBI:29999"/>
        <dbReference type="ChEBI" id="CHEBI:30616"/>
        <dbReference type="ChEBI" id="CHEBI:83421"/>
        <dbReference type="ChEBI" id="CHEBI:456216"/>
        <dbReference type="EC" id="2.7.11.1"/>
    </reaction>
</comment>
<comment type="caution">
    <text evidence="15">The sequence shown here is derived from an EMBL/GenBank/DDBJ whole genome shotgun (WGS) entry which is preliminary data.</text>
</comment>
<feature type="transmembrane region" description="Helical" evidence="13">
    <location>
        <begin position="334"/>
        <end position="354"/>
    </location>
</feature>
<feature type="domain" description="Protein kinase" evidence="14">
    <location>
        <begin position="6"/>
        <end position="266"/>
    </location>
</feature>
<dbReference type="Gene3D" id="2.40.10.500">
    <property type="match status" value="3"/>
</dbReference>
<evidence type="ECO:0000313" key="16">
    <source>
        <dbReference type="Proteomes" id="UP000193010"/>
    </source>
</evidence>
<dbReference type="EMBL" id="LQOV01000029">
    <property type="protein sequence ID" value="ORV49686.1"/>
    <property type="molecule type" value="Genomic_DNA"/>
</dbReference>
<reference evidence="15 16" key="1">
    <citation type="submission" date="2016-01" db="EMBL/GenBank/DDBJ databases">
        <title>The new phylogeny of the genus Mycobacterium.</title>
        <authorList>
            <person name="Tarcisio F."/>
            <person name="Conor M."/>
            <person name="Antonella G."/>
            <person name="Elisabetta G."/>
            <person name="Giulia F.S."/>
            <person name="Sara T."/>
            <person name="Anna F."/>
            <person name="Clotilde B."/>
            <person name="Roberto B."/>
            <person name="Veronica D.S."/>
            <person name="Fabio R."/>
            <person name="Monica P."/>
            <person name="Olivier J."/>
            <person name="Enrico T."/>
            <person name="Nicola S."/>
        </authorList>
    </citation>
    <scope>NUCLEOTIDE SEQUENCE [LARGE SCALE GENOMIC DNA]</scope>
    <source>
        <strain evidence="15 16">DSM 44852</strain>
    </source>
</reference>
<evidence type="ECO:0000313" key="15">
    <source>
        <dbReference type="EMBL" id="ORV49686.1"/>
    </source>
</evidence>
<keyword evidence="2" id="KW-0723">Serine/threonine-protein kinase</keyword>
<feature type="region of interest" description="Disordered" evidence="12">
    <location>
        <begin position="358"/>
        <end position="397"/>
    </location>
</feature>
<feature type="repeat" description="NHL" evidence="10">
    <location>
        <begin position="552"/>
        <end position="589"/>
    </location>
</feature>
<dbReference type="AlphaFoldDB" id="A0A1X1TYN0"/>
<evidence type="ECO:0000256" key="8">
    <source>
        <dbReference type="ARBA" id="ARBA00047899"/>
    </source>
</evidence>
<dbReference type="SUPFAM" id="SSF101898">
    <property type="entry name" value="NHL repeat"/>
    <property type="match status" value="1"/>
</dbReference>
<dbReference type="GO" id="GO:0005524">
    <property type="term" value="F:ATP binding"/>
    <property type="evidence" value="ECO:0007669"/>
    <property type="project" value="UniProtKB-UniRule"/>
</dbReference>
<dbReference type="EC" id="2.7.11.1" evidence="1"/>
<dbReference type="InterPro" id="IPR000719">
    <property type="entry name" value="Prot_kinase_dom"/>
</dbReference>
<dbReference type="PANTHER" id="PTHR43289">
    <property type="entry name" value="MITOGEN-ACTIVATED PROTEIN KINASE KINASE KINASE 20-RELATED"/>
    <property type="match status" value="1"/>
</dbReference>
<comment type="catalytic activity">
    <reaction evidence="8">
        <text>L-threonyl-[protein] + ATP = O-phospho-L-threonyl-[protein] + ADP + H(+)</text>
        <dbReference type="Rhea" id="RHEA:46608"/>
        <dbReference type="Rhea" id="RHEA-COMP:11060"/>
        <dbReference type="Rhea" id="RHEA-COMP:11605"/>
        <dbReference type="ChEBI" id="CHEBI:15378"/>
        <dbReference type="ChEBI" id="CHEBI:30013"/>
        <dbReference type="ChEBI" id="CHEBI:30616"/>
        <dbReference type="ChEBI" id="CHEBI:61977"/>
        <dbReference type="ChEBI" id="CHEBI:456216"/>
        <dbReference type="EC" id="2.7.11.1"/>
    </reaction>
</comment>
<dbReference type="FunFam" id="3.30.200.20:FF:000035">
    <property type="entry name" value="Serine/threonine protein kinase Stk1"/>
    <property type="match status" value="1"/>
</dbReference>
<evidence type="ECO:0000256" key="4">
    <source>
        <dbReference type="ARBA" id="ARBA00022737"/>
    </source>
</evidence>
<feature type="compositionally biased region" description="Low complexity" evidence="12">
    <location>
        <begin position="358"/>
        <end position="385"/>
    </location>
</feature>
<dbReference type="OrthoDB" id="9762169at2"/>
<evidence type="ECO:0000256" key="13">
    <source>
        <dbReference type="SAM" id="Phobius"/>
    </source>
</evidence>
<accession>A0A1X1TYN0</accession>
<feature type="repeat" description="NHL" evidence="10">
    <location>
        <begin position="600"/>
        <end position="631"/>
    </location>
</feature>
<dbReference type="InterPro" id="IPR035016">
    <property type="entry name" value="NHL_PKND"/>
</dbReference>
<gene>
    <name evidence="15" type="ORF">AWC05_00760</name>
</gene>
<keyword evidence="16" id="KW-1185">Reference proteome</keyword>
<evidence type="ECO:0000256" key="3">
    <source>
        <dbReference type="ARBA" id="ARBA00022679"/>
    </source>
</evidence>
<feature type="repeat" description="NHL" evidence="10">
    <location>
        <begin position="384"/>
        <end position="425"/>
    </location>
</feature>
<keyword evidence="13" id="KW-0812">Transmembrane</keyword>
<evidence type="ECO:0000256" key="11">
    <source>
        <dbReference type="PROSITE-ProRule" id="PRU10141"/>
    </source>
</evidence>
<keyword evidence="13" id="KW-1133">Transmembrane helix</keyword>
<feature type="region of interest" description="Disordered" evidence="12">
    <location>
        <begin position="280"/>
        <end position="327"/>
    </location>
</feature>
<evidence type="ECO:0000256" key="12">
    <source>
        <dbReference type="SAM" id="MobiDB-lite"/>
    </source>
</evidence>
<dbReference type="Proteomes" id="UP000193010">
    <property type="component" value="Unassembled WGS sequence"/>
</dbReference>
<dbReference type="SUPFAM" id="SSF56112">
    <property type="entry name" value="Protein kinase-like (PK-like)"/>
    <property type="match status" value="1"/>
</dbReference>
<dbReference type="PROSITE" id="PS00107">
    <property type="entry name" value="PROTEIN_KINASE_ATP"/>
    <property type="match status" value="1"/>
</dbReference>
<dbReference type="InterPro" id="IPR001258">
    <property type="entry name" value="NHL_repeat"/>
</dbReference>
<feature type="binding site" evidence="11">
    <location>
        <position position="35"/>
    </location>
    <ligand>
        <name>ATP</name>
        <dbReference type="ChEBI" id="CHEBI:30616"/>
    </ligand>
</feature>
<evidence type="ECO:0000256" key="6">
    <source>
        <dbReference type="ARBA" id="ARBA00022777"/>
    </source>
</evidence>
<dbReference type="RefSeq" id="WP_085224613.1">
    <property type="nucleotide sequence ID" value="NZ_AP022576.1"/>
</dbReference>
<dbReference type="InterPro" id="IPR011009">
    <property type="entry name" value="Kinase-like_dom_sf"/>
</dbReference>
<evidence type="ECO:0000256" key="2">
    <source>
        <dbReference type="ARBA" id="ARBA00022527"/>
    </source>
</evidence>
<proteinExistence type="predicted"/>
<evidence type="ECO:0000256" key="10">
    <source>
        <dbReference type="PROSITE-ProRule" id="PRU00504"/>
    </source>
</evidence>
<feature type="repeat" description="NHL" evidence="10">
    <location>
        <begin position="516"/>
        <end position="549"/>
    </location>
</feature>
<keyword evidence="13" id="KW-0472">Membrane</keyword>
<dbReference type="CDD" id="cd14952">
    <property type="entry name" value="NHL_PKND_like"/>
    <property type="match status" value="1"/>
</dbReference>
<evidence type="ECO:0000256" key="5">
    <source>
        <dbReference type="ARBA" id="ARBA00022741"/>
    </source>
</evidence>
<dbReference type="Gene3D" id="3.30.200.20">
    <property type="entry name" value="Phosphorylase Kinase, domain 1"/>
    <property type="match status" value="1"/>
</dbReference>
<evidence type="ECO:0000256" key="7">
    <source>
        <dbReference type="ARBA" id="ARBA00022840"/>
    </source>
</evidence>
<dbReference type="PANTHER" id="PTHR43289:SF6">
    <property type="entry name" value="SERINE_THREONINE-PROTEIN KINASE NEKL-3"/>
    <property type="match status" value="1"/>
</dbReference>
<feature type="repeat" description="NHL" evidence="10">
    <location>
        <begin position="439"/>
        <end position="467"/>
    </location>
</feature>
<organism evidence="15 16">
    <name type="scientific">Mycobacterium florentinum</name>
    <dbReference type="NCBI Taxonomy" id="292462"/>
    <lineage>
        <taxon>Bacteria</taxon>
        <taxon>Bacillati</taxon>
        <taxon>Actinomycetota</taxon>
        <taxon>Actinomycetes</taxon>
        <taxon>Mycobacteriales</taxon>
        <taxon>Mycobacteriaceae</taxon>
        <taxon>Mycobacterium</taxon>
        <taxon>Mycobacterium simiae complex</taxon>
    </lineage>
</organism>
<dbReference type="CDD" id="cd14014">
    <property type="entry name" value="STKc_PknB_like"/>
    <property type="match status" value="1"/>
</dbReference>
<dbReference type="InterPro" id="IPR017441">
    <property type="entry name" value="Protein_kinase_ATP_BS"/>
</dbReference>
<dbReference type="PROSITE" id="PS51125">
    <property type="entry name" value="NHL"/>
    <property type="match status" value="5"/>
</dbReference>
<evidence type="ECO:0000259" key="14">
    <source>
        <dbReference type="PROSITE" id="PS50011"/>
    </source>
</evidence>
<dbReference type="PROSITE" id="PS50011">
    <property type="entry name" value="PROTEIN_KINASE_DOM"/>
    <property type="match status" value="1"/>
</dbReference>
<evidence type="ECO:0000256" key="1">
    <source>
        <dbReference type="ARBA" id="ARBA00012513"/>
    </source>
</evidence>
<keyword evidence="4" id="KW-0677">Repeat</keyword>
<protein>
    <recommendedName>
        <fullName evidence="1">non-specific serine/threonine protein kinase</fullName>
        <ecNumber evidence="1">2.7.11.1</ecNumber>
    </recommendedName>
</protein>
<keyword evidence="6" id="KW-0418">Kinase</keyword>
<dbReference type="Pfam" id="PF00069">
    <property type="entry name" value="Pkinase"/>
    <property type="match status" value="1"/>
</dbReference>
<keyword evidence="5 11" id="KW-0547">Nucleotide-binding</keyword>
<dbReference type="SMART" id="SM00220">
    <property type="entry name" value="S_TKc"/>
    <property type="match status" value="1"/>
</dbReference>
<sequence length="631" mass="65994">MTFGRYRLLSVIGRGGMGNVYKARDTVIPRDVAIKVLSNDLGADPDYQERFRREALAAGRLNEPHIISIYDTGEIDGRLYLVMPVVEGVDLDELLRRDGPMRPQRAVRMVEQLADALHAAHSAGLVHRDVKPSNALVTANDHVYLIDFGIAHDAAAPKITRTGEMFGSFGYMAPERFDIDAGPPDASADIYALACVFYECLTASQPYPGTPQQQYSGHVNLDPPKPTRLVSIPAEFDEVIARGMAKDPRERYASAYDLSAAAQRALRGRSNEAKVVIDPIRSAAPPTRHHNRVPPAPPSTRQHMQTTPPAPFHARPDAAAPAQRSRQRRRLSGPLIAGIVVLVVVVLGITSYLLQPNSNSPASQAPAPQAPQGPGAAGQSANPSGRQPALPFTGLNRPGGIAVDGAGDVYVTDGGNDRVLELTTGASAPTELPFAGLGNPTGVAVDTARTVYVTNVGNNRILKLAAGSTSTVELPITGLNGPQAVAVDNAGNLYIAAGNRVLKLPAGSSNTVDLAFTGLNGATGVAVDNAGGVYVTDSGNNRVLKLTAGSAQSLPFTGLNKPDGVAVDTGSNVYVVDSGNNRVLKLPANASAPTALSSNNFKNPGGVAVDAAGNVYVADTGNNRVVKLAAG</sequence>
<name>A0A1X1TYN0_MYCFL</name>
<dbReference type="Pfam" id="PF01436">
    <property type="entry name" value="NHL"/>
    <property type="match status" value="5"/>
</dbReference>
<keyword evidence="7 11" id="KW-0067">ATP-binding</keyword>
<evidence type="ECO:0000256" key="9">
    <source>
        <dbReference type="ARBA" id="ARBA00048679"/>
    </source>
</evidence>
<dbReference type="SUPFAM" id="SSF63829">
    <property type="entry name" value="Calcium-dependent phosphotriesterase"/>
    <property type="match status" value="1"/>
</dbReference>
<keyword evidence="3" id="KW-0808">Transferase</keyword>
<dbReference type="STRING" id="292462.AWC05_00760"/>
<dbReference type="GO" id="GO:0004674">
    <property type="term" value="F:protein serine/threonine kinase activity"/>
    <property type="evidence" value="ECO:0007669"/>
    <property type="project" value="UniProtKB-KW"/>
</dbReference>
<dbReference type="Gene3D" id="1.10.510.10">
    <property type="entry name" value="Transferase(Phosphotransferase) domain 1"/>
    <property type="match status" value="1"/>
</dbReference>